<organism evidence="5 6">
    <name type="scientific">Rubrobacter xylanophilus</name>
    <dbReference type="NCBI Taxonomy" id="49319"/>
    <lineage>
        <taxon>Bacteria</taxon>
        <taxon>Bacillati</taxon>
        <taxon>Actinomycetota</taxon>
        <taxon>Rubrobacteria</taxon>
        <taxon>Rubrobacterales</taxon>
        <taxon>Rubrobacteraceae</taxon>
        <taxon>Rubrobacter</taxon>
    </lineage>
</organism>
<dbReference type="GO" id="GO:0098796">
    <property type="term" value="C:membrane protein complex"/>
    <property type="evidence" value="ECO:0007669"/>
    <property type="project" value="UniProtKB-ARBA"/>
</dbReference>
<accession>A0A510HGA3</accession>
<evidence type="ECO:0000313" key="6">
    <source>
        <dbReference type="Proteomes" id="UP000318065"/>
    </source>
</evidence>
<keyword evidence="6" id="KW-1185">Reference proteome</keyword>
<dbReference type="GO" id="GO:0016887">
    <property type="term" value="F:ATP hydrolysis activity"/>
    <property type="evidence" value="ECO:0007669"/>
    <property type="project" value="InterPro"/>
</dbReference>
<dbReference type="CDD" id="cd03255">
    <property type="entry name" value="ABC_MJ0796_LolCDE_FtsE"/>
    <property type="match status" value="1"/>
</dbReference>
<dbReference type="FunFam" id="3.40.50.300:FF:000032">
    <property type="entry name" value="Export ABC transporter ATP-binding protein"/>
    <property type="match status" value="1"/>
</dbReference>
<sequence>MRDGGVPAVRTLSLEKVYGSGPTAVRALRGVSLSFSNGEFAAIMGPSGSGKSTLLHLLGGLDRPTSGRVAVGGVDLSGLSDRRLTLLRRERIGFVFQFFNLIPTLTAEENILLPALIAGERPSRHADRLKELLELVGLSERRAHRPEALSGGEQQRVAIARALLRSPDIVLADEPTGNLDSGAGTGVLELLRESAARYGQTIIMVTHDPRAASFADRVVFLSDGRVVDEAGGLAAEAILERIKRLEAAG</sequence>
<dbReference type="InterPro" id="IPR017871">
    <property type="entry name" value="ABC_transporter-like_CS"/>
</dbReference>
<evidence type="ECO:0000259" key="4">
    <source>
        <dbReference type="PROSITE" id="PS50893"/>
    </source>
</evidence>
<dbReference type="Pfam" id="PF00005">
    <property type="entry name" value="ABC_tran"/>
    <property type="match status" value="1"/>
</dbReference>
<dbReference type="InterPro" id="IPR003593">
    <property type="entry name" value="AAA+_ATPase"/>
</dbReference>
<reference evidence="5" key="1">
    <citation type="journal article" date="2019" name="Microbiol. Resour. Announc.">
        <title>Complete Genome Sequence of Rubrobacter xylanophilus Strain AA3-22, Isolated from Arima Onsen in Japan.</title>
        <authorList>
            <person name="Tomariguchi N."/>
            <person name="Miyazaki K."/>
        </authorList>
    </citation>
    <scope>NUCLEOTIDE SEQUENCE [LARGE SCALE GENOMIC DNA]</scope>
    <source>
        <strain evidence="5">AA3-22</strain>
    </source>
</reference>
<gene>
    <name evidence="5" type="ORF">RxyAA322_01290</name>
</gene>
<keyword evidence="3 5" id="KW-0067">ATP-binding</keyword>
<dbReference type="PANTHER" id="PTHR24220">
    <property type="entry name" value="IMPORT ATP-BINDING PROTEIN"/>
    <property type="match status" value="1"/>
</dbReference>
<dbReference type="RefSeq" id="WP_143526438.1">
    <property type="nucleotide sequence ID" value="NZ_AP019791.1"/>
</dbReference>
<dbReference type="PROSITE" id="PS00211">
    <property type="entry name" value="ABC_TRANSPORTER_1"/>
    <property type="match status" value="1"/>
</dbReference>
<keyword evidence="1" id="KW-0813">Transport</keyword>
<dbReference type="OrthoDB" id="9802264at2"/>
<dbReference type="PROSITE" id="PS50893">
    <property type="entry name" value="ABC_TRANSPORTER_2"/>
    <property type="match status" value="1"/>
</dbReference>
<keyword evidence="2" id="KW-0547">Nucleotide-binding</keyword>
<name>A0A510HGA3_9ACTN</name>
<dbReference type="SUPFAM" id="SSF52540">
    <property type="entry name" value="P-loop containing nucleoside triphosphate hydrolases"/>
    <property type="match status" value="1"/>
</dbReference>
<evidence type="ECO:0000256" key="3">
    <source>
        <dbReference type="ARBA" id="ARBA00022840"/>
    </source>
</evidence>
<dbReference type="InterPro" id="IPR003439">
    <property type="entry name" value="ABC_transporter-like_ATP-bd"/>
</dbReference>
<dbReference type="InterPro" id="IPR027417">
    <property type="entry name" value="P-loop_NTPase"/>
</dbReference>
<evidence type="ECO:0000256" key="1">
    <source>
        <dbReference type="ARBA" id="ARBA00022448"/>
    </source>
</evidence>
<dbReference type="AlphaFoldDB" id="A0A510HGA3"/>
<evidence type="ECO:0000256" key="2">
    <source>
        <dbReference type="ARBA" id="ARBA00022741"/>
    </source>
</evidence>
<dbReference type="EMBL" id="AP019791">
    <property type="protein sequence ID" value="BBL78275.1"/>
    <property type="molecule type" value="Genomic_DNA"/>
</dbReference>
<dbReference type="Proteomes" id="UP000318065">
    <property type="component" value="Chromosome"/>
</dbReference>
<dbReference type="InterPro" id="IPR017911">
    <property type="entry name" value="MacB-like_ATP-bd"/>
</dbReference>
<dbReference type="SMART" id="SM00382">
    <property type="entry name" value="AAA"/>
    <property type="match status" value="1"/>
</dbReference>
<dbReference type="GO" id="GO:0022857">
    <property type="term" value="F:transmembrane transporter activity"/>
    <property type="evidence" value="ECO:0007669"/>
    <property type="project" value="TreeGrafter"/>
</dbReference>
<protein>
    <submittedName>
        <fullName evidence="5">ABC transporter ATP-binding protein</fullName>
    </submittedName>
</protein>
<dbReference type="InterPro" id="IPR015854">
    <property type="entry name" value="ABC_transpr_LolD-like"/>
</dbReference>
<proteinExistence type="predicted"/>
<dbReference type="PANTHER" id="PTHR24220:SF685">
    <property type="entry name" value="ABC TRANSPORTER RELATED"/>
    <property type="match status" value="1"/>
</dbReference>
<feature type="domain" description="ABC transporter" evidence="4">
    <location>
        <begin position="9"/>
        <end position="248"/>
    </location>
</feature>
<dbReference type="GO" id="GO:0005524">
    <property type="term" value="F:ATP binding"/>
    <property type="evidence" value="ECO:0007669"/>
    <property type="project" value="UniProtKB-KW"/>
</dbReference>
<evidence type="ECO:0000313" key="5">
    <source>
        <dbReference type="EMBL" id="BBL78275.1"/>
    </source>
</evidence>
<dbReference type="Gene3D" id="3.40.50.300">
    <property type="entry name" value="P-loop containing nucleotide triphosphate hydrolases"/>
    <property type="match status" value="1"/>
</dbReference>
<dbReference type="GO" id="GO:0005886">
    <property type="term" value="C:plasma membrane"/>
    <property type="evidence" value="ECO:0007669"/>
    <property type="project" value="TreeGrafter"/>
</dbReference>